<dbReference type="GO" id="GO:0000707">
    <property type="term" value="P:meiotic DNA recombinase assembly"/>
    <property type="evidence" value="ECO:0007669"/>
    <property type="project" value="TreeGrafter"/>
</dbReference>
<evidence type="ECO:0000256" key="3">
    <source>
        <dbReference type="ARBA" id="ARBA00022763"/>
    </source>
</evidence>
<dbReference type="Gene3D" id="3.40.50.300">
    <property type="entry name" value="P-loop containing nucleotide triphosphate hydrolases"/>
    <property type="match status" value="1"/>
</dbReference>
<evidence type="ECO:0000256" key="6">
    <source>
        <dbReference type="ARBA" id="ARBA00023242"/>
    </source>
</evidence>
<dbReference type="PROSITE" id="PS50162">
    <property type="entry name" value="RECA_2"/>
    <property type="match status" value="1"/>
</dbReference>
<dbReference type="SUPFAM" id="SSF52540">
    <property type="entry name" value="P-loop containing nucleoside triphosphate hydrolases"/>
    <property type="match status" value="1"/>
</dbReference>
<keyword evidence="3" id="KW-0227">DNA damage</keyword>
<dbReference type="GO" id="GO:0008821">
    <property type="term" value="F:crossover junction DNA endonuclease activity"/>
    <property type="evidence" value="ECO:0007669"/>
    <property type="project" value="TreeGrafter"/>
</dbReference>
<keyword evidence="6" id="KW-0539">Nucleus</keyword>
<sequence>MYGEISLLDTTAFIKTKLLKHGFISLSDLLKSNSAQISKETKISEVQIEDLIKQAHIYENKIDSYLRDQRVINDRIVTLCKNIDKVLGNGIRLGGVHEIVGCPGMGKTQILMQICHTVQIPEELGGLNGCSLYIDTDGNFSQSRLRQITEGYASYFLKNWGIEINKRKTWENIDYVRVTSEQQLLLLLDNIAQYLKLNCKLIVIDSIGFLLKEMQTASNVQKAKIMTRIGLKMQELACSRKLAVVVANKITFHEGRGQKPQFGESWSSVLSSSLYLGIAENSSQRCATMIKGGLTEDLLTFDIHSDGLYDLD</sequence>
<feature type="domain" description="RecA family profile 1" evidence="8">
    <location>
        <begin position="72"/>
        <end position="250"/>
    </location>
</feature>
<dbReference type="PANTHER" id="PTHR46239">
    <property type="entry name" value="DNA REPAIR PROTEIN RAD51 HOMOLOG 3 RAD51C"/>
    <property type="match status" value="1"/>
</dbReference>
<keyword evidence="4" id="KW-0067">ATP-binding</keyword>
<name>A0AAU9J2Q2_9CILI</name>
<evidence type="ECO:0000256" key="2">
    <source>
        <dbReference type="ARBA" id="ARBA00022741"/>
    </source>
</evidence>
<dbReference type="PIRSF" id="PIRSF005856">
    <property type="entry name" value="Rad51"/>
    <property type="match status" value="1"/>
</dbReference>
<dbReference type="InterPro" id="IPR027417">
    <property type="entry name" value="P-loop_NTPase"/>
</dbReference>
<evidence type="ECO:0000256" key="4">
    <source>
        <dbReference type="ARBA" id="ARBA00022840"/>
    </source>
</evidence>
<dbReference type="GO" id="GO:0005524">
    <property type="term" value="F:ATP binding"/>
    <property type="evidence" value="ECO:0007669"/>
    <property type="project" value="UniProtKB-KW"/>
</dbReference>
<gene>
    <name evidence="9" type="ORF">BSTOLATCC_MIC25252</name>
</gene>
<dbReference type="Proteomes" id="UP001162131">
    <property type="component" value="Unassembled WGS sequence"/>
</dbReference>
<dbReference type="GO" id="GO:0007131">
    <property type="term" value="P:reciprocal meiotic recombination"/>
    <property type="evidence" value="ECO:0007669"/>
    <property type="project" value="TreeGrafter"/>
</dbReference>
<dbReference type="PANTHER" id="PTHR46239:SF1">
    <property type="entry name" value="DNA REPAIR PROTEIN RAD51 HOMOLOG 3"/>
    <property type="match status" value="1"/>
</dbReference>
<reference evidence="9" key="1">
    <citation type="submission" date="2021-09" db="EMBL/GenBank/DDBJ databases">
        <authorList>
            <consortium name="AG Swart"/>
            <person name="Singh M."/>
            <person name="Singh A."/>
            <person name="Seah K."/>
            <person name="Emmerich C."/>
        </authorList>
    </citation>
    <scope>NUCLEOTIDE SEQUENCE</scope>
    <source>
        <strain evidence="9">ATCC30299</strain>
    </source>
</reference>
<dbReference type="GO" id="GO:0033063">
    <property type="term" value="C:Rad51B-Rad51C-Rad51D-XRCC2 complex"/>
    <property type="evidence" value="ECO:0007669"/>
    <property type="project" value="TreeGrafter"/>
</dbReference>
<dbReference type="AlphaFoldDB" id="A0AAU9J2Q2"/>
<dbReference type="GO" id="GO:0005657">
    <property type="term" value="C:replication fork"/>
    <property type="evidence" value="ECO:0007669"/>
    <property type="project" value="TreeGrafter"/>
</dbReference>
<evidence type="ECO:0000256" key="1">
    <source>
        <dbReference type="ARBA" id="ARBA00004123"/>
    </source>
</evidence>
<evidence type="ECO:0000256" key="7">
    <source>
        <dbReference type="ARBA" id="ARBA00040674"/>
    </source>
</evidence>
<keyword evidence="2" id="KW-0547">Nucleotide-binding</keyword>
<evidence type="ECO:0000259" key="8">
    <source>
        <dbReference type="PROSITE" id="PS50162"/>
    </source>
</evidence>
<accession>A0AAU9J2Q2</accession>
<dbReference type="GO" id="GO:0000400">
    <property type="term" value="F:four-way junction DNA binding"/>
    <property type="evidence" value="ECO:0007669"/>
    <property type="project" value="TreeGrafter"/>
</dbReference>
<evidence type="ECO:0000313" key="9">
    <source>
        <dbReference type="EMBL" id="CAG9320011.1"/>
    </source>
</evidence>
<evidence type="ECO:0000256" key="5">
    <source>
        <dbReference type="ARBA" id="ARBA00023204"/>
    </source>
</evidence>
<dbReference type="InterPro" id="IPR013632">
    <property type="entry name" value="Rad51_C"/>
</dbReference>
<keyword evidence="5" id="KW-0234">DNA repair</keyword>
<dbReference type="GO" id="GO:0140664">
    <property type="term" value="F:ATP-dependent DNA damage sensor activity"/>
    <property type="evidence" value="ECO:0007669"/>
    <property type="project" value="InterPro"/>
</dbReference>
<evidence type="ECO:0000313" key="10">
    <source>
        <dbReference type="Proteomes" id="UP001162131"/>
    </source>
</evidence>
<dbReference type="EMBL" id="CAJZBQ010000024">
    <property type="protein sequence ID" value="CAG9320011.1"/>
    <property type="molecule type" value="Genomic_DNA"/>
</dbReference>
<dbReference type="InterPro" id="IPR016467">
    <property type="entry name" value="DNA_recomb/repair_RecA-like"/>
</dbReference>
<protein>
    <recommendedName>
        <fullName evidence="7">DNA repair protein RAD51 homolog 3</fullName>
    </recommendedName>
</protein>
<organism evidence="9 10">
    <name type="scientific">Blepharisma stoltei</name>
    <dbReference type="NCBI Taxonomy" id="1481888"/>
    <lineage>
        <taxon>Eukaryota</taxon>
        <taxon>Sar</taxon>
        <taxon>Alveolata</taxon>
        <taxon>Ciliophora</taxon>
        <taxon>Postciliodesmatophora</taxon>
        <taxon>Heterotrichea</taxon>
        <taxon>Heterotrichida</taxon>
        <taxon>Blepharismidae</taxon>
        <taxon>Blepharisma</taxon>
    </lineage>
</organism>
<keyword evidence="10" id="KW-1185">Reference proteome</keyword>
<proteinExistence type="predicted"/>
<dbReference type="GO" id="GO:0033065">
    <property type="term" value="C:Rad51C-XRCC3 complex"/>
    <property type="evidence" value="ECO:0007669"/>
    <property type="project" value="TreeGrafter"/>
</dbReference>
<dbReference type="Pfam" id="PF08423">
    <property type="entry name" value="Rad51"/>
    <property type="match status" value="1"/>
</dbReference>
<dbReference type="InterPro" id="IPR020588">
    <property type="entry name" value="RecA_ATP-bd"/>
</dbReference>
<comment type="caution">
    <text evidence="9">The sequence shown here is derived from an EMBL/GenBank/DDBJ whole genome shotgun (WGS) entry which is preliminary data.</text>
</comment>
<dbReference type="InterPro" id="IPR052093">
    <property type="entry name" value="HR_Repair_Mediator"/>
</dbReference>
<comment type="subcellular location">
    <subcellularLocation>
        <location evidence="1">Nucleus</location>
    </subcellularLocation>
</comment>